<dbReference type="EMBL" id="UINC01030838">
    <property type="protein sequence ID" value="SVB15874.1"/>
    <property type="molecule type" value="Genomic_DNA"/>
</dbReference>
<organism evidence="1">
    <name type="scientific">marine metagenome</name>
    <dbReference type="NCBI Taxonomy" id="408172"/>
    <lineage>
        <taxon>unclassified sequences</taxon>
        <taxon>metagenomes</taxon>
        <taxon>ecological metagenomes</taxon>
    </lineage>
</organism>
<gene>
    <name evidence="1" type="ORF">METZ01_LOCUS168728</name>
</gene>
<reference evidence="1" key="1">
    <citation type="submission" date="2018-05" db="EMBL/GenBank/DDBJ databases">
        <authorList>
            <person name="Lanie J.A."/>
            <person name="Ng W.-L."/>
            <person name="Kazmierczak K.M."/>
            <person name="Andrzejewski T.M."/>
            <person name="Davidsen T.M."/>
            <person name="Wayne K.J."/>
            <person name="Tettelin H."/>
            <person name="Glass J.I."/>
            <person name="Rusch D."/>
            <person name="Podicherti R."/>
            <person name="Tsui H.-C.T."/>
            <person name="Winkler M.E."/>
        </authorList>
    </citation>
    <scope>NUCLEOTIDE SEQUENCE</scope>
</reference>
<proteinExistence type="predicted"/>
<dbReference type="AlphaFoldDB" id="A0A382BQD2"/>
<name>A0A382BQD2_9ZZZZ</name>
<accession>A0A382BQD2</accession>
<feature type="non-terminal residue" evidence="1">
    <location>
        <position position="1"/>
    </location>
</feature>
<evidence type="ECO:0008006" key="2">
    <source>
        <dbReference type="Google" id="ProtNLM"/>
    </source>
</evidence>
<evidence type="ECO:0000313" key="1">
    <source>
        <dbReference type="EMBL" id="SVB15874.1"/>
    </source>
</evidence>
<protein>
    <recommendedName>
        <fullName evidence="2">Aspartyl/asparaginy/proline hydroxylase domain-containing protein</fullName>
    </recommendedName>
</protein>
<sequence>YINLDSFLPLDNMPDVKEAIIESYKLIRFSNPITQFDVNGKGMGVKYPVTSDKTHEEAWTREMRTGICGAPYAFLFLREGKKSNNKEFPWIYDSIIDSDDIWNSFEWVTEMEGRFRSLSVWEPFINWAETLPLKKMGLVYFFLQRPYIIPYHHQDHLMDEPYPHRQEFIRIGINEKHFHILNVPNDPVEVDCKSSFFNQQNLHGSDQYSTEWTISVRIDCVFTDEFREQIGIGDLDQY</sequence>